<feature type="site" description="Interaction with DNA" evidence="10">
    <location>
        <position position="173"/>
    </location>
</feature>
<keyword evidence="9 10" id="KW-0413">Isomerase</keyword>
<dbReference type="GO" id="GO:0008270">
    <property type="term" value="F:zinc ion binding"/>
    <property type="evidence" value="ECO:0007669"/>
    <property type="project" value="UniProtKB-KW"/>
</dbReference>
<evidence type="ECO:0000256" key="3">
    <source>
        <dbReference type="ARBA" id="ARBA00022723"/>
    </source>
</evidence>
<evidence type="ECO:0000256" key="5">
    <source>
        <dbReference type="ARBA" id="ARBA00022833"/>
    </source>
</evidence>
<dbReference type="PRINTS" id="PR00417">
    <property type="entry name" value="PRTPISMRASEI"/>
</dbReference>
<evidence type="ECO:0000313" key="15">
    <source>
        <dbReference type="Proteomes" id="UP000177967"/>
    </source>
</evidence>
<gene>
    <name evidence="10" type="primary">topA</name>
    <name evidence="14" type="ORF">A2782_00340</name>
</gene>
<dbReference type="InterPro" id="IPR028612">
    <property type="entry name" value="Topoisom_1_IA"/>
</dbReference>
<feature type="region of interest" description="Interaction with DNA" evidence="10">
    <location>
        <begin position="188"/>
        <end position="193"/>
    </location>
</feature>
<dbReference type="Proteomes" id="UP000177967">
    <property type="component" value="Unassembled WGS sequence"/>
</dbReference>
<dbReference type="EMBL" id="MHBW01000030">
    <property type="protein sequence ID" value="OGY08213.1"/>
    <property type="molecule type" value="Genomic_DNA"/>
</dbReference>
<dbReference type="InterPro" id="IPR034149">
    <property type="entry name" value="TOPRIM_TopoI"/>
</dbReference>
<dbReference type="InterPro" id="IPR013498">
    <property type="entry name" value="Topo_IA_Znf"/>
</dbReference>
<dbReference type="InterPro" id="IPR013825">
    <property type="entry name" value="Topo_IA_cen_sub2"/>
</dbReference>
<name>A0A1G1UYJ7_9BACT</name>
<feature type="active site" description="O-(5'-phospho-DNA)-tyrosine intermediate" evidence="10">
    <location>
        <position position="319"/>
    </location>
</feature>
<feature type="site" description="Interaction with DNA" evidence="10">
    <location>
        <position position="180"/>
    </location>
</feature>
<dbReference type="SMART" id="SM00437">
    <property type="entry name" value="TOP1Ac"/>
    <property type="match status" value="1"/>
</dbReference>
<dbReference type="SMART" id="SM00436">
    <property type="entry name" value="TOP1Bc"/>
    <property type="match status" value="1"/>
</dbReference>
<dbReference type="NCBIfam" id="TIGR01051">
    <property type="entry name" value="topA_bact"/>
    <property type="match status" value="1"/>
</dbReference>
<dbReference type="Gene3D" id="1.10.290.10">
    <property type="entry name" value="Topoisomerase I, domain 4"/>
    <property type="match status" value="1"/>
</dbReference>
<dbReference type="Gene3D" id="3.30.65.10">
    <property type="entry name" value="Bacterial Topoisomerase I, domain 1"/>
    <property type="match status" value="2"/>
</dbReference>
<reference evidence="14 15" key="1">
    <citation type="journal article" date="2016" name="Nat. Commun.">
        <title>Thousands of microbial genomes shed light on interconnected biogeochemical processes in an aquifer system.</title>
        <authorList>
            <person name="Anantharaman K."/>
            <person name="Brown C.T."/>
            <person name="Hug L.A."/>
            <person name="Sharon I."/>
            <person name="Castelle C.J."/>
            <person name="Probst A.J."/>
            <person name="Thomas B.C."/>
            <person name="Singh A."/>
            <person name="Wilkins M.J."/>
            <person name="Karaoz U."/>
            <person name="Brodie E.L."/>
            <person name="Williams K.H."/>
            <person name="Hubbard S.S."/>
            <person name="Banfield J.F."/>
        </authorList>
    </citation>
    <scope>NUCLEOTIDE SEQUENCE [LARGE SCALE GENOMIC DNA]</scope>
</reference>
<dbReference type="InterPro" id="IPR013824">
    <property type="entry name" value="Topo_IA_cen_sub1"/>
</dbReference>
<dbReference type="SMART" id="SM00493">
    <property type="entry name" value="TOPRIM"/>
    <property type="match status" value="1"/>
</dbReference>
<feature type="compositionally biased region" description="Polar residues" evidence="11">
    <location>
        <begin position="103"/>
        <end position="113"/>
    </location>
</feature>
<comment type="function">
    <text evidence="10">Releases the supercoiling and torsional tension of DNA, which is introduced during the DNA replication and transcription, by transiently cleaving and rejoining one strand of the DNA duplex. Introduces a single-strand break via transesterification at a target site in duplex DNA. The scissile phosphodiester is attacked by the catalytic tyrosine of the enzyme, resulting in the formation of a DNA-(5'-phosphotyrosyl)-enzyme intermediate and the expulsion of a 3'-OH DNA strand. The free DNA strand then undergoes passage around the unbroken strand, thus removing DNA supercoils. Finally, in the religation step, the DNA 3'-OH attacks the covalent intermediate to expel the active-site tyrosine and restore the DNA phosphodiester backbone.</text>
</comment>
<dbReference type="InterPro" id="IPR003602">
    <property type="entry name" value="Topo_IA_DNA-bd_dom"/>
</dbReference>
<accession>A0A1G1UYJ7</accession>
<dbReference type="Pfam" id="PF01131">
    <property type="entry name" value="Topoisom_bac"/>
    <property type="match status" value="1"/>
</dbReference>
<dbReference type="InterPro" id="IPR005733">
    <property type="entry name" value="TopoI_bac-type"/>
</dbReference>
<evidence type="ECO:0000256" key="6">
    <source>
        <dbReference type="ARBA" id="ARBA00022842"/>
    </source>
</evidence>
<dbReference type="Gene3D" id="1.10.460.10">
    <property type="entry name" value="Topoisomerase I, domain 2"/>
    <property type="match status" value="1"/>
</dbReference>
<evidence type="ECO:0000256" key="1">
    <source>
        <dbReference type="ARBA" id="ARBA00000213"/>
    </source>
</evidence>
<dbReference type="HAMAP" id="MF_00952">
    <property type="entry name" value="Topoisom_1_prok"/>
    <property type="match status" value="1"/>
</dbReference>
<dbReference type="InterPro" id="IPR006171">
    <property type="entry name" value="TOPRIM_dom"/>
</dbReference>
<dbReference type="GO" id="GO:0003677">
    <property type="term" value="F:DNA binding"/>
    <property type="evidence" value="ECO:0007669"/>
    <property type="project" value="UniProtKB-KW"/>
</dbReference>
<dbReference type="AlphaFoldDB" id="A0A1G1UYJ7"/>
<keyword evidence="4" id="KW-0863">Zinc-finger</keyword>
<feature type="site" description="Interaction with DNA" evidence="10">
    <location>
        <position position="165"/>
    </location>
</feature>
<dbReference type="PROSITE" id="PS50880">
    <property type="entry name" value="TOPRIM"/>
    <property type="match status" value="1"/>
</dbReference>
<dbReference type="InterPro" id="IPR000380">
    <property type="entry name" value="Topo_IA"/>
</dbReference>
<dbReference type="PROSITE" id="PS52039">
    <property type="entry name" value="TOPO_IA_2"/>
    <property type="match status" value="1"/>
</dbReference>
<dbReference type="InterPro" id="IPR023406">
    <property type="entry name" value="Topo_IA_AS"/>
</dbReference>
<feature type="site" description="Interaction with DNA" evidence="10">
    <location>
        <position position="520"/>
    </location>
</feature>
<dbReference type="InterPro" id="IPR013826">
    <property type="entry name" value="Topo_IA_cen_sub3"/>
</dbReference>
<dbReference type="PANTHER" id="PTHR42785">
    <property type="entry name" value="DNA TOPOISOMERASE, TYPE IA, CORE"/>
    <property type="match status" value="1"/>
</dbReference>
<dbReference type="GO" id="GO:0005694">
    <property type="term" value="C:chromosome"/>
    <property type="evidence" value="ECO:0007669"/>
    <property type="project" value="InterPro"/>
</dbReference>
<evidence type="ECO:0000256" key="9">
    <source>
        <dbReference type="ARBA" id="ARBA00023235"/>
    </source>
</evidence>
<evidence type="ECO:0000256" key="7">
    <source>
        <dbReference type="ARBA" id="ARBA00023029"/>
    </source>
</evidence>
<evidence type="ECO:0000256" key="2">
    <source>
        <dbReference type="ARBA" id="ARBA00009446"/>
    </source>
</evidence>
<organism evidence="14 15">
    <name type="scientific">Candidatus Blackburnbacteria bacterium RIFCSPHIGHO2_01_FULL_43_15b</name>
    <dbReference type="NCBI Taxonomy" id="1797513"/>
    <lineage>
        <taxon>Bacteria</taxon>
        <taxon>Candidatus Blackburniibacteriota</taxon>
    </lineage>
</organism>
<dbReference type="Pfam" id="PF01396">
    <property type="entry name" value="Zn_ribbon_Top1"/>
    <property type="match status" value="2"/>
</dbReference>
<dbReference type="SUPFAM" id="SSF57783">
    <property type="entry name" value="Zinc beta-ribbon"/>
    <property type="match status" value="2"/>
</dbReference>
<dbReference type="SUPFAM" id="SSF56712">
    <property type="entry name" value="Prokaryotic type I DNA topoisomerase"/>
    <property type="match status" value="1"/>
</dbReference>
<keyword evidence="7 10" id="KW-0799">Topoisomerase</keyword>
<evidence type="ECO:0000256" key="4">
    <source>
        <dbReference type="ARBA" id="ARBA00022771"/>
    </source>
</evidence>
<dbReference type="EC" id="5.6.2.1" evidence="10"/>
<keyword evidence="8 10" id="KW-0238">DNA-binding</keyword>
<dbReference type="Gene3D" id="2.70.20.10">
    <property type="entry name" value="Topoisomerase I, domain 3"/>
    <property type="match status" value="1"/>
</dbReference>
<dbReference type="InterPro" id="IPR003601">
    <property type="entry name" value="Topo_IA_2"/>
</dbReference>
<evidence type="ECO:0000256" key="8">
    <source>
        <dbReference type="ARBA" id="ARBA00023125"/>
    </source>
</evidence>
<protein>
    <recommendedName>
        <fullName evidence="10">DNA topoisomerase 1</fullName>
        <ecNumber evidence="10">5.6.2.1</ecNumber>
    </recommendedName>
    <alternativeName>
        <fullName evidence="10">DNA topoisomerase I</fullName>
    </alternativeName>
</protein>
<feature type="domain" description="Topo IA-type catalytic" evidence="13">
    <location>
        <begin position="154"/>
        <end position="588"/>
    </location>
</feature>
<dbReference type="Gene3D" id="3.40.50.140">
    <property type="match status" value="1"/>
</dbReference>
<feature type="site" description="Interaction with DNA" evidence="10">
    <location>
        <position position="168"/>
    </location>
</feature>
<dbReference type="CDD" id="cd03363">
    <property type="entry name" value="TOPRIM_TopoIA_TopoI"/>
    <property type="match status" value="1"/>
</dbReference>
<dbReference type="PANTHER" id="PTHR42785:SF1">
    <property type="entry name" value="DNA TOPOISOMERASE"/>
    <property type="match status" value="1"/>
</dbReference>
<feature type="region of interest" description="Disordered" evidence="11">
    <location>
        <begin position="100"/>
        <end position="120"/>
    </location>
</feature>
<dbReference type="STRING" id="1797513.A2782_00340"/>
<comment type="subunit">
    <text evidence="10">Monomer.</text>
</comment>
<evidence type="ECO:0000256" key="10">
    <source>
        <dbReference type="HAMAP-Rule" id="MF_00952"/>
    </source>
</evidence>
<feature type="site" description="Interaction with DNA" evidence="10">
    <location>
        <position position="164"/>
    </location>
</feature>
<dbReference type="PROSITE" id="PS00396">
    <property type="entry name" value="TOPO_IA_1"/>
    <property type="match status" value="1"/>
</dbReference>
<keyword evidence="3" id="KW-0479">Metal-binding</keyword>
<comment type="caution">
    <text evidence="14">The sequence shown here is derived from an EMBL/GenBank/DDBJ whole genome shotgun (WGS) entry which is preliminary data.</text>
</comment>
<keyword evidence="6" id="KW-0460">Magnesium</keyword>
<evidence type="ECO:0000259" key="12">
    <source>
        <dbReference type="PROSITE" id="PS50880"/>
    </source>
</evidence>
<evidence type="ECO:0000259" key="13">
    <source>
        <dbReference type="PROSITE" id="PS52039"/>
    </source>
</evidence>
<proteinExistence type="inferred from homology"/>
<feature type="site" description="Interaction with DNA" evidence="10">
    <location>
        <position position="321"/>
    </location>
</feature>
<keyword evidence="5" id="KW-0862">Zinc</keyword>
<comment type="catalytic activity">
    <reaction evidence="1 10">
        <text>ATP-independent breakage of single-stranded DNA, followed by passage and rejoining.</text>
        <dbReference type="EC" id="5.6.2.1"/>
    </reaction>
</comment>
<dbReference type="Pfam" id="PF01751">
    <property type="entry name" value="Toprim"/>
    <property type="match status" value="1"/>
</dbReference>
<feature type="domain" description="Toprim" evidence="12">
    <location>
        <begin position="1"/>
        <end position="111"/>
    </location>
</feature>
<dbReference type="InterPro" id="IPR023405">
    <property type="entry name" value="Topo_IA_core_domain"/>
</dbReference>
<dbReference type="GO" id="GO:0003917">
    <property type="term" value="F:DNA topoisomerase type I (single strand cut, ATP-independent) activity"/>
    <property type="evidence" value="ECO:0007669"/>
    <property type="project" value="UniProtKB-UniRule"/>
</dbReference>
<feature type="site" description="Interaction with DNA" evidence="10">
    <location>
        <position position="31"/>
    </location>
</feature>
<evidence type="ECO:0000256" key="11">
    <source>
        <dbReference type="SAM" id="MobiDB-lite"/>
    </source>
</evidence>
<dbReference type="InterPro" id="IPR013497">
    <property type="entry name" value="Topo_IA_cen"/>
</dbReference>
<sequence length="699" mass="79360">MNLIIVESPTKARTLGRFLGKDYDVVPTMGHIVDLPKSKLGIDIEHNFSPEYVPLEKKQNVAKTIKTEAKKADEIYLATDPDREGEAIAYHVAELLSARGPVGSSSRPTSSKDVSAGALRDSLRSRHPSLSRVVFHEITESAVKHALENPRDIDIKLYDAQQARRVLDRLVGYKLSPLLWKKVRRGLSAGRVQSVAVRLIVEREREIEAFKPDEYWQVFVEVKTTNSKQQSNNFVVELSKIGDSKAEVKNKEQAEKIVADLEKASYTVSDVKKREVHKKPYAPFTTSTMAQAAAHTFYWSAKKTMSVAQKLYEEGLITYHRTDSLNLNKEAVFAAREYVGKKYGKEFVPEKPRFYKTQSRVAQEAHEAIRPTDVKVASDESRVMSLGNDGRKLYELIWKRFVSCQMSEAVYDETTISVNAAATSYLLAASGQIMKFEGWRAVYGEIKNQKSKIKTEEGEEQRLPEVVQGDPLKKMKVLSEQKFTQPPPRYNEASLIKTLEKLGIGRPSTYAPTITTIQDRQYIEKEDGKFMPTALGIAVNDFLLKNFSDTFDYQFTAHMEGDLDEIAKGEKKWIPVIRDFWDPFAKKLEGVEEHAKRVKIEVEKTGETCPKCSEGEQVVRIGRFGKFLSCSRFPDCDWKAPYIETINMKCPECKKGEVVIKKTRKGKSFYGCSRYPECKWASWKKPQGAENNPITPLTQ</sequence>
<evidence type="ECO:0000313" key="14">
    <source>
        <dbReference type="EMBL" id="OGY08213.1"/>
    </source>
</evidence>
<dbReference type="GO" id="GO:0006265">
    <property type="term" value="P:DNA topological change"/>
    <property type="evidence" value="ECO:0007669"/>
    <property type="project" value="UniProtKB-UniRule"/>
</dbReference>
<dbReference type="CDD" id="cd00186">
    <property type="entry name" value="TOP1Ac"/>
    <property type="match status" value="1"/>
</dbReference>
<comment type="similarity">
    <text evidence="2 10">Belongs to the type IA topoisomerase family.</text>
</comment>